<accession>A0ABS3J9R2</accession>
<keyword evidence="10" id="KW-1185">Reference proteome</keyword>
<feature type="domain" description="Dimethylamine monooxygenase subunit DmmA-like N-terminal" evidence="8">
    <location>
        <begin position="4"/>
        <end position="123"/>
    </location>
</feature>
<sequence>MPVVKSRPVWGRLAPSPFARRHLVFCEVAGLGAVERAFAGTDSIRQRTSLNLIVPPDFAPARSERLDALGFEAVHEFPSVETVLVRLRVSLSQAAMGTLLYLAGGEAFLDQATCLAEACGVAGDGVQTEHCGSTGRRVQCVHCKGMMADVTMSPVVCDHCGLHLTVRDHYSRRLGAFQGVCADAEAPGVLPEPTRIDA</sequence>
<dbReference type="NCBIfam" id="NF041259">
    <property type="entry name" value="mono_DmmA_fam"/>
    <property type="match status" value="1"/>
</dbReference>
<gene>
    <name evidence="9" type="ORF">J1C47_22400</name>
</gene>
<evidence type="ECO:0000256" key="5">
    <source>
        <dbReference type="ARBA" id="ARBA00023004"/>
    </source>
</evidence>
<evidence type="ECO:0000256" key="4">
    <source>
        <dbReference type="ARBA" id="ARBA00023002"/>
    </source>
</evidence>
<feature type="domain" description="Dimethylamine monooxygenase subunit DmmA-like C-terminal" evidence="7">
    <location>
        <begin position="137"/>
        <end position="180"/>
    </location>
</feature>
<dbReference type="Proteomes" id="UP000664288">
    <property type="component" value="Unassembled WGS sequence"/>
</dbReference>
<dbReference type="InterPro" id="IPR048037">
    <property type="entry name" value="DmmA-like_C"/>
</dbReference>
<comment type="caution">
    <text evidence="9">The sequence shown here is derived from an EMBL/GenBank/DDBJ whole genome shotgun (WGS) entry which is preliminary data.</text>
</comment>
<dbReference type="EMBL" id="JAFMPY010000042">
    <property type="protein sequence ID" value="MBO0906411.1"/>
    <property type="molecule type" value="Genomic_DNA"/>
</dbReference>
<evidence type="ECO:0000313" key="9">
    <source>
        <dbReference type="EMBL" id="MBO0906411.1"/>
    </source>
</evidence>
<organism evidence="9 10">
    <name type="scientific">Jiella sonneratiae</name>
    <dbReference type="NCBI Taxonomy" id="2816856"/>
    <lineage>
        <taxon>Bacteria</taxon>
        <taxon>Pseudomonadati</taxon>
        <taxon>Pseudomonadota</taxon>
        <taxon>Alphaproteobacteria</taxon>
        <taxon>Hyphomicrobiales</taxon>
        <taxon>Aurantimonadaceae</taxon>
        <taxon>Jiella</taxon>
    </lineage>
</organism>
<evidence type="ECO:0000259" key="7">
    <source>
        <dbReference type="Pfam" id="PF22289"/>
    </source>
</evidence>
<evidence type="ECO:0000256" key="6">
    <source>
        <dbReference type="ARBA" id="ARBA00023014"/>
    </source>
</evidence>
<evidence type="ECO:0000256" key="2">
    <source>
        <dbReference type="ARBA" id="ARBA00022714"/>
    </source>
</evidence>
<dbReference type="RefSeq" id="WP_207353043.1">
    <property type="nucleotide sequence ID" value="NZ_JAFMPY010000042.1"/>
</dbReference>
<evidence type="ECO:0000259" key="8">
    <source>
        <dbReference type="Pfam" id="PF22290"/>
    </source>
</evidence>
<evidence type="ECO:0000313" key="10">
    <source>
        <dbReference type="Proteomes" id="UP000664288"/>
    </source>
</evidence>
<keyword evidence="1" id="KW-0285">Flavoprotein</keyword>
<protein>
    <submittedName>
        <fullName evidence="9">Uncharacterized protein</fullName>
    </submittedName>
</protein>
<evidence type="ECO:0000256" key="1">
    <source>
        <dbReference type="ARBA" id="ARBA00022630"/>
    </source>
</evidence>
<dbReference type="Pfam" id="PF22290">
    <property type="entry name" value="DmmA-like_N"/>
    <property type="match status" value="1"/>
</dbReference>
<keyword evidence="4" id="KW-0560">Oxidoreductase</keyword>
<reference evidence="9 10" key="1">
    <citation type="submission" date="2021-03" db="EMBL/GenBank/DDBJ databases">
        <title>Whole genome sequence of Jiella sp. MQZ13P-4.</title>
        <authorList>
            <person name="Tuo L."/>
        </authorList>
    </citation>
    <scope>NUCLEOTIDE SEQUENCE [LARGE SCALE GENOMIC DNA]</scope>
    <source>
        <strain evidence="9 10">MQZ13P-4</strain>
    </source>
</reference>
<keyword evidence="3" id="KW-0479">Metal-binding</keyword>
<dbReference type="InterPro" id="IPR054582">
    <property type="entry name" value="DmmA-like_N"/>
</dbReference>
<proteinExistence type="predicted"/>
<name>A0ABS3J9R2_9HYPH</name>
<evidence type="ECO:0000256" key="3">
    <source>
        <dbReference type="ARBA" id="ARBA00022723"/>
    </source>
</evidence>
<keyword evidence="6" id="KW-0411">Iron-sulfur</keyword>
<keyword evidence="5" id="KW-0408">Iron</keyword>
<keyword evidence="2" id="KW-0001">2Fe-2S</keyword>
<dbReference type="Pfam" id="PF22289">
    <property type="entry name" value="DmmA-like_C"/>
    <property type="match status" value="1"/>
</dbReference>